<accession>A0A7K1LHY1</accession>
<feature type="transmembrane region" description="Helical" evidence="1">
    <location>
        <begin position="73"/>
        <end position="91"/>
    </location>
</feature>
<evidence type="ECO:0000313" key="3">
    <source>
        <dbReference type="Proteomes" id="UP000462152"/>
    </source>
</evidence>
<dbReference type="RefSeq" id="WP_156265383.1">
    <property type="nucleotide sequence ID" value="NZ_NOIQ01000008.1"/>
</dbReference>
<sequence length="146" mass="16104">MRNLGQRILLLGVFVVSLAQVIAYTPYFGGPYESSGPMFLTDNGSAMWLYVALWGVGAVLALVGMIRGKGGLATLWFAFLMLTWAAGYMGAWPTQEGDRYTRAWMSAALYGGNGINALGAFYLMRHIDDRRASDITEAHKIVRRDE</sequence>
<gene>
    <name evidence="2" type="ORF">GMA10_06125</name>
</gene>
<name>A0A7K1LHY1_9MICC</name>
<dbReference type="Proteomes" id="UP000462152">
    <property type="component" value="Unassembled WGS sequence"/>
</dbReference>
<evidence type="ECO:0000256" key="1">
    <source>
        <dbReference type="SAM" id="Phobius"/>
    </source>
</evidence>
<evidence type="ECO:0000313" key="2">
    <source>
        <dbReference type="EMBL" id="MUN54789.1"/>
    </source>
</evidence>
<protein>
    <submittedName>
        <fullName evidence="2">Uncharacterized protein</fullName>
    </submittedName>
</protein>
<dbReference type="OrthoDB" id="10002758at2"/>
<comment type="caution">
    <text evidence="2">The sequence shown here is derived from an EMBL/GenBank/DDBJ whole genome shotgun (WGS) entry which is preliminary data.</text>
</comment>
<proteinExistence type="predicted"/>
<keyword evidence="1" id="KW-0812">Transmembrane</keyword>
<feature type="transmembrane region" description="Helical" evidence="1">
    <location>
        <begin position="103"/>
        <end position="123"/>
    </location>
</feature>
<organism evidence="2 3">
    <name type="scientific">Rothia koreensis</name>
    <dbReference type="NCBI Taxonomy" id="592378"/>
    <lineage>
        <taxon>Bacteria</taxon>
        <taxon>Bacillati</taxon>
        <taxon>Actinomycetota</taxon>
        <taxon>Actinomycetes</taxon>
        <taxon>Micrococcales</taxon>
        <taxon>Micrococcaceae</taxon>
        <taxon>Rothia</taxon>
    </lineage>
</organism>
<dbReference type="EMBL" id="WOGT01000002">
    <property type="protein sequence ID" value="MUN54789.1"/>
    <property type="molecule type" value="Genomic_DNA"/>
</dbReference>
<dbReference type="AlphaFoldDB" id="A0A7K1LHY1"/>
<keyword evidence="1" id="KW-0472">Membrane</keyword>
<feature type="transmembrane region" description="Helical" evidence="1">
    <location>
        <begin position="47"/>
        <end position="66"/>
    </location>
</feature>
<keyword evidence="3" id="KW-1185">Reference proteome</keyword>
<keyword evidence="1" id="KW-1133">Transmembrane helix</keyword>
<reference evidence="2 3" key="1">
    <citation type="submission" date="2019-12" db="EMBL/GenBank/DDBJ databases">
        <authorList>
            <person name="Li J."/>
            <person name="Shi Y."/>
            <person name="Xu G."/>
            <person name="Xiao D."/>
            <person name="Ran X."/>
        </authorList>
    </citation>
    <scope>NUCLEOTIDE SEQUENCE [LARGE SCALE GENOMIC DNA]</scope>
    <source>
        <strain evidence="2 3">JCM 15915</strain>
    </source>
</reference>